<protein>
    <submittedName>
        <fullName evidence="1">Uncharacterized protein</fullName>
    </submittedName>
</protein>
<gene>
    <name evidence="1" type="ORF">SRABI133_01012</name>
</gene>
<reference evidence="1" key="1">
    <citation type="submission" date="2021-11" db="EMBL/GenBank/DDBJ databases">
        <authorList>
            <person name="Bulgarelli D."/>
        </authorList>
    </citation>
    <scope>NUCLEOTIDE SEQUENCE</scope>
    <source>
        <strain evidence="1">Bi133</strain>
    </source>
</reference>
<comment type="caution">
    <text evidence="1">The sequence shown here is derived from an EMBL/GenBank/DDBJ whole genome shotgun (WGS) entry which is preliminary data.</text>
</comment>
<organism evidence="1 2">
    <name type="scientific">Peribacillus simplex</name>
    <dbReference type="NCBI Taxonomy" id="1478"/>
    <lineage>
        <taxon>Bacteria</taxon>
        <taxon>Bacillati</taxon>
        <taxon>Bacillota</taxon>
        <taxon>Bacilli</taxon>
        <taxon>Bacillales</taxon>
        <taxon>Bacillaceae</taxon>
        <taxon>Peribacillus</taxon>
    </lineage>
</organism>
<evidence type="ECO:0000313" key="1">
    <source>
        <dbReference type="EMBL" id="CAH0163820.1"/>
    </source>
</evidence>
<name>A0A9W4KRP6_9BACI</name>
<accession>A0A9W4KRP6</accession>
<proteinExistence type="predicted"/>
<sequence>MLFNNLNSFFKSITTSFVISFGYFGKHLSYIMEK</sequence>
<evidence type="ECO:0000313" key="2">
    <source>
        <dbReference type="Proteomes" id="UP000789326"/>
    </source>
</evidence>
<dbReference type="AlphaFoldDB" id="A0A9W4KRP6"/>
<dbReference type="EMBL" id="CAKKMG010000008">
    <property type="protein sequence ID" value="CAH0163820.1"/>
    <property type="molecule type" value="Genomic_DNA"/>
</dbReference>
<dbReference type="Proteomes" id="UP000789326">
    <property type="component" value="Unassembled WGS sequence"/>
</dbReference>